<feature type="region of interest" description="Disordered" evidence="1">
    <location>
        <begin position="36"/>
        <end position="66"/>
    </location>
</feature>
<feature type="region of interest" description="Disordered" evidence="1">
    <location>
        <begin position="81"/>
        <end position="101"/>
    </location>
</feature>
<evidence type="ECO:0000313" key="3">
    <source>
        <dbReference type="Proteomes" id="UP001454036"/>
    </source>
</evidence>
<proteinExistence type="predicted"/>
<reference evidence="2 3" key="1">
    <citation type="submission" date="2024-01" db="EMBL/GenBank/DDBJ databases">
        <title>The complete chloroplast genome sequence of Lithospermum erythrorhizon: insights into the phylogenetic relationship among Boraginaceae species and the maternal lineages of purple gromwells.</title>
        <authorList>
            <person name="Okada T."/>
            <person name="Watanabe K."/>
        </authorList>
    </citation>
    <scope>NUCLEOTIDE SEQUENCE [LARGE SCALE GENOMIC DNA]</scope>
</reference>
<gene>
    <name evidence="2" type="ORF">LIER_11463</name>
</gene>
<accession>A0AAV3PPP5</accession>
<name>A0AAV3PPP5_LITER</name>
<comment type="caution">
    <text evidence="2">The sequence shown here is derived from an EMBL/GenBank/DDBJ whole genome shotgun (WGS) entry which is preliminary data.</text>
</comment>
<evidence type="ECO:0000313" key="2">
    <source>
        <dbReference type="EMBL" id="GAA0153151.1"/>
    </source>
</evidence>
<organism evidence="2 3">
    <name type="scientific">Lithospermum erythrorhizon</name>
    <name type="common">Purple gromwell</name>
    <name type="synonym">Lithospermum officinale var. erythrorhizon</name>
    <dbReference type="NCBI Taxonomy" id="34254"/>
    <lineage>
        <taxon>Eukaryota</taxon>
        <taxon>Viridiplantae</taxon>
        <taxon>Streptophyta</taxon>
        <taxon>Embryophyta</taxon>
        <taxon>Tracheophyta</taxon>
        <taxon>Spermatophyta</taxon>
        <taxon>Magnoliopsida</taxon>
        <taxon>eudicotyledons</taxon>
        <taxon>Gunneridae</taxon>
        <taxon>Pentapetalae</taxon>
        <taxon>asterids</taxon>
        <taxon>lamiids</taxon>
        <taxon>Boraginales</taxon>
        <taxon>Boraginaceae</taxon>
        <taxon>Boraginoideae</taxon>
        <taxon>Lithospermeae</taxon>
        <taxon>Lithospermum</taxon>
    </lineage>
</organism>
<keyword evidence="3" id="KW-1185">Reference proteome</keyword>
<feature type="compositionally biased region" description="Basic residues" evidence="1">
    <location>
        <begin position="88"/>
        <end position="101"/>
    </location>
</feature>
<dbReference type="EMBL" id="BAABME010002123">
    <property type="protein sequence ID" value="GAA0153151.1"/>
    <property type="molecule type" value="Genomic_DNA"/>
</dbReference>
<evidence type="ECO:0000256" key="1">
    <source>
        <dbReference type="SAM" id="MobiDB-lite"/>
    </source>
</evidence>
<dbReference type="Proteomes" id="UP001454036">
    <property type="component" value="Unassembled WGS sequence"/>
</dbReference>
<dbReference type="AlphaFoldDB" id="A0AAV3PPP5"/>
<protein>
    <submittedName>
        <fullName evidence="2">Uncharacterized protein</fullName>
    </submittedName>
</protein>
<sequence>MSKFKESLLKKRPSSLEEVDERAYKYIWIDEGEKRAEKGRGKYLVEESRRRSPDPKRRNALDRIRVPDRRYSMADLPRVAPSRVFGMNKRRRRPNGKRLNS</sequence>